<name>A0A564YN13_HYMDI</name>
<keyword evidence="2" id="KW-1185">Reference proteome</keyword>
<dbReference type="EMBL" id="CABIJS010000299">
    <property type="protein sequence ID" value="VUZ48645.1"/>
    <property type="molecule type" value="Genomic_DNA"/>
</dbReference>
<protein>
    <submittedName>
        <fullName evidence="1">Uncharacterized protein</fullName>
    </submittedName>
</protein>
<evidence type="ECO:0000313" key="1">
    <source>
        <dbReference type="EMBL" id="VUZ48645.1"/>
    </source>
</evidence>
<organism evidence="1 2">
    <name type="scientific">Hymenolepis diminuta</name>
    <name type="common">Rat tapeworm</name>
    <dbReference type="NCBI Taxonomy" id="6216"/>
    <lineage>
        <taxon>Eukaryota</taxon>
        <taxon>Metazoa</taxon>
        <taxon>Spiralia</taxon>
        <taxon>Lophotrochozoa</taxon>
        <taxon>Platyhelminthes</taxon>
        <taxon>Cestoda</taxon>
        <taxon>Eucestoda</taxon>
        <taxon>Cyclophyllidea</taxon>
        <taxon>Hymenolepididae</taxon>
        <taxon>Hymenolepis</taxon>
    </lineage>
</organism>
<dbReference type="AlphaFoldDB" id="A0A564YN13"/>
<sequence length="106" mass="11967">MRTTIYKECSSSRPRIQIIRCPHTKSVYVDKNNSRESFDACKTTPKRFEAQRRAGMSLVFPPQKRLPPGHPSGHPPGITRNGECLCRSGLHCSSNCHACARSFHQK</sequence>
<proteinExistence type="predicted"/>
<evidence type="ECO:0000313" key="2">
    <source>
        <dbReference type="Proteomes" id="UP000321570"/>
    </source>
</evidence>
<gene>
    <name evidence="1" type="ORF">WMSIL1_LOCUS7935</name>
</gene>
<dbReference type="Proteomes" id="UP000321570">
    <property type="component" value="Unassembled WGS sequence"/>
</dbReference>
<accession>A0A564YN13</accession>
<reference evidence="1 2" key="1">
    <citation type="submission" date="2019-07" db="EMBL/GenBank/DDBJ databases">
        <authorList>
            <person name="Jastrzebski P J."/>
            <person name="Paukszto L."/>
            <person name="Jastrzebski P J."/>
        </authorList>
    </citation>
    <scope>NUCLEOTIDE SEQUENCE [LARGE SCALE GENOMIC DNA]</scope>
    <source>
        <strain evidence="1 2">WMS-il1</strain>
    </source>
</reference>